<keyword evidence="1" id="KW-0472">Membrane</keyword>
<keyword evidence="1" id="KW-0812">Transmembrane</keyword>
<accession>A0A1I3Q695</accession>
<feature type="transmembrane region" description="Helical" evidence="1">
    <location>
        <begin position="6"/>
        <end position="24"/>
    </location>
</feature>
<feature type="transmembrane region" description="Helical" evidence="1">
    <location>
        <begin position="36"/>
        <end position="57"/>
    </location>
</feature>
<name>A0A1I3Q695_9BACL</name>
<gene>
    <name evidence="2" type="ORF">SAMN05421852_10736</name>
</gene>
<keyword evidence="3" id="KW-1185">Reference proteome</keyword>
<organism evidence="2 3">
    <name type="scientific">Thermoflavimicrobium dichotomicum</name>
    <dbReference type="NCBI Taxonomy" id="46223"/>
    <lineage>
        <taxon>Bacteria</taxon>
        <taxon>Bacillati</taxon>
        <taxon>Bacillota</taxon>
        <taxon>Bacilli</taxon>
        <taxon>Bacillales</taxon>
        <taxon>Thermoactinomycetaceae</taxon>
        <taxon>Thermoflavimicrobium</taxon>
    </lineage>
</organism>
<proteinExistence type="predicted"/>
<keyword evidence="1" id="KW-1133">Transmembrane helix</keyword>
<dbReference type="Proteomes" id="UP000199545">
    <property type="component" value="Unassembled WGS sequence"/>
</dbReference>
<dbReference type="OrthoDB" id="2991207at2"/>
<reference evidence="2 3" key="1">
    <citation type="submission" date="2016-10" db="EMBL/GenBank/DDBJ databases">
        <authorList>
            <person name="de Groot N.N."/>
        </authorList>
    </citation>
    <scope>NUCLEOTIDE SEQUENCE [LARGE SCALE GENOMIC DNA]</scope>
    <source>
        <strain evidence="2 3">DSM 44778</strain>
    </source>
</reference>
<evidence type="ECO:0000256" key="1">
    <source>
        <dbReference type="SAM" id="Phobius"/>
    </source>
</evidence>
<dbReference type="EMBL" id="FORR01000007">
    <property type="protein sequence ID" value="SFJ29533.1"/>
    <property type="molecule type" value="Genomic_DNA"/>
</dbReference>
<protein>
    <submittedName>
        <fullName evidence="2">Uncharacterized protein</fullName>
    </submittedName>
</protein>
<evidence type="ECO:0000313" key="3">
    <source>
        <dbReference type="Proteomes" id="UP000199545"/>
    </source>
</evidence>
<dbReference type="AlphaFoldDB" id="A0A1I3Q695"/>
<dbReference type="RefSeq" id="WP_093229599.1">
    <property type="nucleotide sequence ID" value="NZ_FORR01000007.1"/>
</dbReference>
<evidence type="ECO:0000313" key="2">
    <source>
        <dbReference type="EMBL" id="SFJ29533.1"/>
    </source>
</evidence>
<sequence length="61" mass="6584">MSELGHYMEPILVVCTLLAIWGTLYNKKTGNKPGFIIGGILTLGMIGITALALYDLFVGLQ</sequence>